<name>A0ABM6KCJ4_PANSE</name>
<evidence type="ECO:0000259" key="1">
    <source>
        <dbReference type="PROSITE" id="PS51186"/>
    </source>
</evidence>
<dbReference type="CDD" id="cd04301">
    <property type="entry name" value="NAT_SF"/>
    <property type="match status" value="1"/>
</dbReference>
<keyword evidence="3" id="KW-1185">Reference proteome</keyword>
<dbReference type="Pfam" id="PF00583">
    <property type="entry name" value="Acetyltransf_1"/>
    <property type="match status" value="1"/>
</dbReference>
<dbReference type="PROSITE" id="PS51186">
    <property type="entry name" value="GNAT"/>
    <property type="match status" value="1"/>
</dbReference>
<dbReference type="Gene3D" id="3.40.630.30">
    <property type="match status" value="1"/>
</dbReference>
<dbReference type="EMBL" id="CP017591">
    <property type="protein sequence ID" value="ARF52511.1"/>
    <property type="molecule type" value="Genomic_DNA"/>
</dbReference>
<geneLocation type="plasmid" evidence="2 3">
    <name>pDSJ10</name>
</geneLocation>
<sequence length="141" mass="16319">MKMIITATPHPDDVAEIHKKLMAFNSRYVDPDEKKDIALFINDDDGNKVAGLVAITWGNWMHIHFLWVDESRRKTGLGARMLHAAEQEALARGCKGVFVDTFSFQAREFYEKQGYLLQMTIEQIPHHHRQHFLIKQLECAV</sequence>
<accession>A0ABM6KCJ4</accession>
<dbReference type="InterPro" id="IPR016181">
    <property type="entry name" value="Acyl_CoA_acyltransferase"/>
</dbReference>
<evidence type="ECO:0000313" key="3">
    <source>
        <dbReference type="Proteomes" id="UP000192380"/>
    </source>
</evidence>
<proteinExistence type="predicted"/>
<dbReference type="InterPro" id="IPR000182">
    <property type="entry name" value="GNAT_dom"/>
</dbReference>
<gene>
    <name evidence="2" type="ORF">DSJ_25090</name>
</gene>
<reference evidence="2 3" key="1">
    <citation type="submission" date="2016-10" db="EMBL/GenBank/DDBJ databases">
        <title>Complete Genome Assembly of Pantoea stewartii subsp. stewartii DC283, a Corn Pathogen.</title>
        <authorList>
            <person name="Duong D.A."/>
            <person name="Stevens A.M."/>
            <person name="Jensen R.V."/>
        </authorList>
    </citation>
    <scope>NUCLEOTIDE SEQUENCE [LARGE SCALE GENOMIC DNA]</scope>
    <source>
        <strain evidence="2 3">DC283</strain>
        <plasmid evidence="2 3">pDSJ10</plasmid>
    </source>
</reference>
<dbReference type="RefSeq" id="WP_039339383.1">
    <property type="nucleotide sequence ID" value="NZ_AHIE01000038.1"/>
</dbReference>
<keyword evidence="2" id="KW-0614">Plasmid</keyword>
<dbReference type="GeneID" id="61255234"/>
<dbReference type="Proteomes" id="UP000192380">
    <property type="component" value="Plasmid pDSJ10"/>
</dbReference>
<feature type="domain" description="N-acetyltransferase" evidence="1">
    <location>
        <begin position="2"/>
        <end position="140"/>
    </location>
</feature>
<organism evidence="2 3">
    <name type="scientific">Pantoea stewartii subsp. stewartii DC283</name>
    <dbReference type="NCBI Taxonomy" id="660596"/>
    <lineage>
        <taxon>Bacteria</taxon>
        <taxon>Pseudomonadati</taxon>
        <taxon>Pseudomonadota</taxon>
        <taxon>Gammaproteobacteria</taxon>
        <taxon>Enterobacterales</taxon>
        <taxon>Erwiniaceae</taxon>
        <taxon>Pantoea</taxon>
    </lineage>
</organism>
<dbReference type="SUPFAM" id="SSF55729">
    <property type="entry name" value="Acyl-CoA N-acyltransferases (Nat)"/>
    <property type="match status" value="1"/>
</dbReference>
<evidence type="ECO:0000313" key="2">
    <source>
        <dbReference type="EMBL" id="ARF52511.1"/>
    </source>
</evidence>
<protein>
    <submittedName>
        <fullName evidence="2">Biphenyl 2,3-dioxygenase</fullName>
    </submittedName>
</protein>